<evidence type="ECO:0000313" key="4">
    <source>
        <dbReference type="Proteomes" id="UP000092600"/>
    </source>
</evidence>
<evidence type="ECO:0000259" key="2">
    <source>
        <dbReference type="Pfam" id="PF25474"/>
    </source>
</evidence>
<dbReference type="InterPro" id="IPR057352">
    <property type="entry name" value="TPR_TmcB/C"/>
</dbReference>
<sequence length="253" mass="27111">MKAAVLIRSGSLHSRPGFSLGSPCGPGDRAGVAFLRRSPSARGLSPRSAAIHVDGGDSGSSLLRRARSEADLRRSGILRPGSAAAARSPAPPRVAEEEDDEEGEEEYSSGGMGKGTKIGGGGRGGEGGDSNENRRIGDYYKGMLRSDPGNPLLLRNYARFLHEVEGDVKGAEEYYGRAILASPDDGDLLSLYGTLLWETHRERERAAAYFERAVEAAPQNCYVMASYAKFLWDAGEDEDVETEESSPPLVEAF</sequence>
<evidence type="ECO:0000313" key="3">
    <source>
        <dbReference type="EMBL" id="OAY65078.1"/>
    </source>
</evidence>
<protein>
    <recommendedName>
        <fullName evidence="2">TmcB/TmcC TPR repeats domain-containing protein</fullName>
    </recommendedName>
</protein>
<dbReference type="SUPFAM" id="SSF48452">
    <property type="entry name" value="TPR-like"/>
    <property type="match status" value="1"/>
</dbReference>
<feature type="compositionally biased region" description="Gly residues" evidence="1">
    <location>
        <begin position="110"/>
        <end position="128"/>
    </location>
</feature>
<dbReference type="InterPro" id="IPR011990">
    <property type="entry name" value="TPR-like_helical_dom_sf"/>
</dbReference>
<dbReference type="AlphaFoldDB" id="A0A199UK26"/>
<feature type="compositionally biased region" description="Low complexity" evidence="1">
    <location>
        <begin position="79"/>
        <end position="88"/>
    </location>
</feature>
<accession>A0A199UK26</accession>
<reference evidence="3 4" key="1">
    <citation type="journal article" date="2016" name="DNA Res.">
        <title>The draft genome of MD-2 pineapple using hybrid error correction of long reads.</title>
        <authorList>
            <person name="Redwan R.M."/>
            <person name="Saidin A."/>
            <person name="Kumar S.V."/>
        </authorList>
    </citation>
    <scope>NUCLEOTIDE SEQUENCE [LARGE SCALE GENOMIC DNA]</scope>
    <source>
        <strain evidence="4">cv. MD2</strain>
        <tissue evidence="3">Leaf</tissue>
    </source>
</reference>
<feature type="compositionally biased region" description="Acidic residues" evidence="1">
    <location>
        <begin position="96"/>
        <end position="107"/>
    </location>
</feature>
<proteinExistence type="predicted"/>
<dbReference type="EMBL" id="LSRQ01007309">
    <property type="protein sequence ID" value="OAY65078.1"/>
    <property type="molecule type" value="Genomic_DNA"/>
</dbReference>
<evidence type="ECO:0000256" key="1">
    <source>
        <dbReference type="SAM" id="MobiDB-lite"/>
    </source>
</evidence>
<organism evidence="3 4">
    <name type="scientific">Ananas comosus</name>
    <name type="common">Pineapple</name>
    <name type="synonym">Ananas ananas</name>
    <dbReference type="NCBI Taxonomy" id="4615"/>
    <lineage>
        <taxon>Eukaryota</taxon>
        <taxon>Viridiplantae</taxon>
        <taxon>Streptophyta</taxon>
        <taxon>Embryophyta</taxon>
        <taxon>Tracheophyta</taxon>
        <taxon>Spermatophyta</taxon>
        <taxon>Magnoliopsida</taxon>
        <taxon>Liliopsida</taxon>
        <taxon>Poales</taxon>
        <taxon>Bromeliaceae</taxon>
        <taxon>Bromelioideae</taxon>
        <taxon>Ananas</taxon>
    </lineage>
</organism>
<dbReference type="Proteomes" id="UP000092600">
    <property type="component" value="Unassembled WGS sequence"/>
</dbReference>
<comment type="caution">
    <text evidence="3">The sequence shown here is derived from an EMBL/GenBank/DDBJ whole genome shotgun (WGS) entry which is preliminary data.</text>
</comment>
<feature type="region of interest" description="Disordered" evidence="1">
    <location>
        <begin position="15"/>
        <end position="134"/>
    </location>
</feature>
<feature type="domain" description="TmcB/TmcC TPR repeats" evidence="2">
    <location>
        <begin position="135"/>
        <end position="179"/>
    </location>
</feature>
<dbReference type="Gene3D" id="1.25.40.10">
    <property type="entry name" value="Tetratricopeptide repeat domain"/>
    <property type="match status" value="1"/>
</dbReference>
<dbReference type="PANTHER" id="PTHR26312">
    <property type="entry name" value="TETRATRICOPEPTIDE REPEAT PROTEIN 5"/>
    <property type="match status" value="1"/>
</dbReference>
<dbReference type="STRING" id="4615.A0A199UK26"/>
<name>A0A199UK26_ANACO</name>
<gene>
    <name evidence="3" type="ORF">ACMD2_14433</name>
</gene>
<dbReference type="Pfam" id="PF25474">
    <property type="entry name" value="TPR_TmcB"/>
    <property type="match status" value="1"/>
</dbReference>
<dbReference type="PANTHER" id="PTHR26312:SF123">
    <property type="entry name" value="TETRATRICOPEPTIDE REPEAT (TPR)-LIKE SUPERFAMILY PROTEIN"/>
    <property type="match status" value="1"/>
</dbReference>